<keyword evidence="1" id="KW-0812">Transmembrane</keyword>
<keyword evidence="1" id="KW-0472">Membrane</keyword>
<name>A0A087SZW4_STEMI</name>
<dbReference type="OrthoDB" id="6414682at2759"/>
<gene>
    <name evidence="2" type="ORF">X975_01527</name>
</gene>
<dbReference type="Proteomes" id="UP000054359">
    <property type="component" value="Unassembled WGS sequence"/>
</dbReference>
<sequence length="66" mass="7245">MAELELPDRGRAWVIAFAACVINMILSGLSRMIGILYVAVIETYGVTRQEATIPFSVRNSIRCLSG</sequence>
<keyword evidence="1" id="KW-1133">Transmembrane helix</keyword>
<feature type="non-terminal residue" evidence="2">
    <location>
        <position position="66"/>
    </location>
</feature>
<accession>A0A087SZW4</accession>
<dbReference type="AlphaFoldDB" id="A0A087SZW4"/>
<proteinExistence type="predicted"/>
<reference evidence="2 3" key="1">
    <citation type="submission" date="2013-11" db="EMBL/GenBank/DDBJ databases">
        <title>Genome sequencing of Stegodyphus mimosarum.</title>
        <authorList>
            <person name="Bechsgaard J."/>
        </authorList>
    </citation>
    <scope>NUCLEOTIDE SEQUENCE [LARGE SCALE GENOMIC DNA]</scope>
</reference>
<evidence type="ECO:0000256" key="1">
    <source>
        <dbReference type="SAM" id="Phobius"/>
    </source>
</evidence>
<keyword evidence="3" id="KW-1185">Reference proteome</keyword>
<evidence type="ECO:0000313" key="3">
    <source>
        <dbReference type="Proteomes" id="UP000054359"/>
    </source>
</evidence>
<organism evidence="2 3">
    <name type="scientific">Stegodyphus mimosarum</name>
    <name type="common">African social velvet spider</name>
    <dbReference type="NCBI Taxonomy" id="407821"/>
    <lineage>
        <taxon>Eukaryota</taxon>
        <taxon>Metazoa</taxon>
        <taxon>Ecdysozoa</taxon>
        <taxon>Arthropoda</taxon>
        <taxon>Chelicerata</taxon>
        <taxon>Arachnida</taxon>
        <taxon>Araneae</taxon>
        <taxon>Araneomorphae</taxon>
        <taxon>Entelegynae</taxon>
        <taxon>Eresoidea</taxon>
        <taxon>Eresidae</taxon>
        <taxon>Stegodyphus</taxon>
    </lineage>
</organism>
<protein>
    <submittedName>
        <fullName evidence="2">Uncharacterized protein</fullName>
    </submittedName>
</protein>
<dbReference type="EMBL" id="KK112721">
    <property type="protein sequence ID" value="KFM58403.1"/>
    <property type="molecule type" value="Genomic_DNA"/>
</dbReference>
<evidence type="ECO:0000313" key="2">
    <source>
        <dbReference type="EMBL" id="KFM58403.1"/>
    </source>
</evidence>
<feature type="transmembrane region" description="Helical" evidence="1">
    <location>
        <begin position="12"/>
        <end position="40"/>
    </location>
</feature>